<evidence type="ECO:0000256" key="3">
    <source>
        <dbReference type="ARBA" id="ARBA00011980"/>
    </source>
</evidence>
<proteinExistence type="predicted"/>
<evidence type="ECO:0000256" key="19">
    <source>
        <dbReference type="SAM" id="Coils"/>
    </source>
</evidence>
<keyword evidence="9" id="KW-0809">Transit peptide</keyword>
<evidence type="ECO:0000313" key="22">
    <source>
        <dbReference type="EMBL" id="KAG9510542.1"/>
    </source>
</evidence>
<dbReference type="PANTHER" id="PTHR11566:SF67">
    <property type="entry name" value="DYNAMIN-LIKE 120 KDA PROTEIN, MITOCHONDRIAL"/>
    <property type="match status" value="1"/>
</dbReference>
<dbReference type="InterPro" id="IPR045063">
    <property type="entry name" value="Dynamin_N"/>
</dbReference>
<keyword evidence="15" id="KW-0472">Membrane</keyword>
<comment type="subcellular location">
    <subcellularLocation>
        <location evidence="1">Mitochondrion inner membrane</location>
        <topology evidence="1">Single-pass membrane protein</topology>
    </subcellularLocation>
    <subcellularLocation>
        <location evidence="2">Mitochondrion intermembrane space</location>
    </subcellularLocation>
</comment>
<evidence type="ECO:0000256" key="2">
    <source>
        <dbReference type="ARBA" id="ARBA00004569"/>
    </source>
</evidence>
<gene>
    <name evidence="22" type="primary">opa1</name>
    <name evidence="22" type="ORF">GZH46_00912</name>
</gene>
<keyword evidence="6" id="KW-0547">Nucleotide-binding</keyword>
<evidence type="ECO:0000256" key="13">
    <source>
        <dbReference type="ARBA" id="ARBA00023128"/>
    </source>
</evidence>
<comment type="catalytic activity">
    <reaction evidence="18">
        <text>GTP + H2O = GDP + phosphate + H(+)</text>
        <dbReference type="Rhea" id="RHEA:19669"/>
        <dbReference type="ChEBI" id="CHEBI:15377"/>
        <dbReference type="ChEBI" id="CHEBI:15378"/>
        <dbReference type="ChEBI" id="CHEBI:37565"/>
        <dbReference type="ChEBI" id="CHEBI:43474"/>
        <dbReference type="ChEBI" id="CHEBI:58189"/>
        <dbReference type="EC" id="3.6.5.5"/>
    </reaction>
</comment>
<keyword evidence="7" id="KW-0999">Mitochondrion inner membrane</keyword>
<dbReference type="EC" id="3.6.5.5" evidence="3"/>
<keyword evidence="14" id="KW-0342">GTP-binding</keyword>
<evidence type="ECO:0000256" key="12">
    <source>
        <dbReference type="ARBA" id="ARBA00023121"/>
    </source>
</evidence>
<dbReference type="PRINTS" id="PR00195">
    <property type="entry name" value="DYNAMIN"/>
</dbReference>
<evidence type="ECO:0000256" key="10">
    <source>
        <dbReference type="ARBA" id="ARBA00022989"/>
    </source>
</evidence>
<keyword evidence="13" id="KW-0496">Mitochondrion</keyword>
<keyword evidence="8" id="KW-0378">Hydrolase</keyword>
<dbReference type="SMART" id="SM00053">
    <property type="entry name" value="DYNc"/>
    <property type="match status" value="1"/>
</dbReference>
<keyword evidence="11 19" id="KW-0175">Coiled coil</keyword>
<dbReference type="Pfam" id="PF19434">
    <property type="entry name" value="OPA1_C"/>
    <property type="match status" value="1"/>
</dbReference>
<dbReference type="CDD" id="cd08771">
    <property type="entry name" value="DLP_1"/>
    <property type="match status" value="1"/>
</dbReference>
<keyword evidence="10" id="KW-1133">Transmembrane helix</keyword>
<evidence type="ECO:0000256" key="6">
    <source>
        <dbReference type="ARBA" id="ARBA00022741"/>
    </source>
</evidence>
<evidence type="ECO:0000256" key="15">
    <source>
        <dbReference type="ARBA" id="ARBA00023136"/>
    </source>
</evidence>
<name>A0ABQ7SAW9_9ACAR</name>
<feature type="coiled-coil region" evidence="19">
    <location>
        <begin position="153"/>
        <end position="194"/>
    </location>
</feature>
<feature type="domain" description="Dynamin-type G" evidence="21">
    <location>
        <begin position="233"/>
        <end position="509"/>
    </location>
</feature>
<evidence type="ECO:0000259" key="21">
    <source>
        <dbReference type="PROSITE" id="PS51718"/>
    </source>
</evidence>
<comment type="caution">
    <text evidence="22">The sequence shown here is derived from an EMBL/GenBank/DDBJ whole genome shotgun (WGS) entry which is preliminary data.</text>
</comment>
<evidence type="ECO:0000256" key="9">
    <source>
        <dbReference type="ARBA" id="ARBA00022946"/>
    </source>
</evidence>
<evidence type="ECO:0000256" key="7">
    <source>
        <dbReference type="ARBA" id="ARBA00022792"/>
    </source>
</evidence>
<evidence type="ECO:0000313" key="23">
    <source>
        <dbReference type="Proteomes" id="UP000825002"/>
    </source>
</evidence>
<dbReference type="EMBL" id="JAIFTH010000125">
    <property type="protein sequence ID" value="KAG9510542.1"/>
    <property type="molecule type" value="Genomic_DNA"/>
</dbReference>
<feature type="signal peptide" evidence="20">
    <location>
        <begin position="1"/>
        <end position="19"/>
    </location>
</feature>
<organism evidence="22 23">
    <name type="scientific">Fragariocoptes setiger</name>
    <dbReference type="NCBI Taxonomy" id="1670756"/>
    <lineage>
        <taxon>Eukaryota</taxon>
        <taxon>Metazoa</taxon>
        <taxon>Ecdysozoa</taxon>
        <taxon>Arthropoda</taxon>
        <taxon>Chelicerata</taxon>
        <taxon>Arachnida</taxon>
        <taxon>Acari</taxon>
        <taxon>Acariformes</taxon>
        <taxon>Trombidiformes</taxon>
        <taxon>Prostigmata</taxon>
        <taxon>Eupodina</taxon>
        <taxon>Eriophyoidea</taxon>
        <taxon>Phytoptidae</taxon>
        <taxon>Fragariocoptes</taxon>
    </lineage>
</organism>
<dbReference type="InterPro" id="IPR045817">
    <property type="entry name" value="OPA1_C"/>
</dbReference>
<evidence type="ECO:0000256" key="17">
    <source>
        <dbReference type="ARBA" id="ARBA00044791"/>
    </source>
</evidence>
<keyword evidence="23" id="KW-1185">Reference proteome</keyword>
<evidence type="ECO:0000256" key="1">
    <source>
        <dbReference type="ARBA" id="ARBA00004434"/>
    </source>
</evidence>
<keyword evidence="5" id="KW-0053">Apoptosis</keyword>
<feature type="chain" id="PRO_5046739189" description="Dynamin-like GTPase OPA1, mitochondrial" evidence="20">
    <location>
        <begin position="20"/>
        <end position="926"/>
    </location>
</feature>
<dbReference type="Gene3D" id="3.40.50.300">
    <property type="entry name" value="P-loop containing nucleotide triphosphate hydrolases"/>
    <property type="match status" value="1"/>
</dbReference>
<dbReference type="SUPFAM" id="SSF52540">
    <property type="entry name" value="P-loop containing nucleoside triphosphate hydrolases"/>
    <property type="match status" value="1"/>
</dbReference>
<keyword evidence="16" id="KW-1015">Disulfide bond</keyword>
<accession>A0ABQ7SAW9</accession>
<evidence type="ECO:0000256" key="5">
    <source>
        <dbReference type="ARBA" id="ARBA00022703"/>
    </source>
</evidence>
<dbReference type="PANTHER" id="PTHR11566">
    <property type="entry name" value="DYNAMIN"/>
    <property type="match status" value="1"/>
</dbReference>
<dbReference type="Pfam" id="PF00350">
    <property type="entry name" value="Dynamin_N"/>
    <property type="match status" value="1"/>
</dbReference>
<keyword evidence="4" id="KW-0812">Transmembrane</keyword>
<reference evidence="22 23" key="1">
    <citation type="submission" date="2020-10" db="EMBL/GenBank/DDBJ databases">
        <authorList>
            <person name="Klimov P.B."/>
            <person name="Dyachkov S.M."/>
            <person name="Chetverikov P.E."/>
        </authorList>
    </citation>
    <scope>NUCLEOTIDE SEQUENCE [LARGE SCALE GENOMIC DNA]</scope>
    <source>
        <strain evidence="22">BMOC 18-1129-001#AD2665</strain>
        <tissue evidence="22">Entire mites</tissue>
    </source>
</reference>
<dbReference type="InterPro" id="IPR027417">
    <property type="entry name" value="P-loop_NTPase"/>
</dbReference>
<dbReference type="Proteomes" id="UP000825002">
    <property type="component" value="Unassembled WGS sequence"/>
</dbReference>
<evidence type="ECO:0000256" key="11">
    <source>
        <dbReference type="ARBA" id="ARBA00023054"/>
    </source>
</evidence>
<keyword evidence="20" id="KW-0732">Signal</keyword>
<evidence type="ECO:0000256" key="20">
    <source>
        <dbReference type="SAM" id="SignalP"/>
    </source>
</evidence>
<protein>
    <recommendedName>
        <fullName evidence="17">Dynamin-like GTPase OPA1, mitochondrial</fullName>
        <ecNumber evidence="3">3.6.5.5</ecNumber>
    </recommendedName>
</protein>
<evidence type="ECO:0000256" key="14">
    <source>
        <dbReference type="ARBA" id="ARBA00023134"/>
    </source>
</evidence>
<sequence length="926" mass="106180">MLKFARGALKLRYLFLGSAVGGSVSLGRKYDEWKASLPDMPDIRWLKELFPSQESLDDMSFRLEEWTRGLSERSREKMNTLSEWIDEAKTSLQNSSNDNQLLLLGPEPRPSRSILAPPVIQSDVNDNVDKPPSKSISQTISGAFKSIGNSERFENLQSELKRKDEESVKRNEELIRARKEMDKLKKENRELRSIIRANDAGIIQKRKLKKSLIEMYSEVLDELSGYDSSYKIQDHLPKVVVVGDQSAGKTSVLEMIAGARIFPRGAGEMMTRSPVQVILSEGPYHVARFNDSNREYDLTKESELAELRREVELRMKRSVQNGKTVSNQMISLTIQGPGLQRMVLVDLPGIISTNTSDLAPDTRESIKAMVTEYMGNPNAIILCIQDGSLDAERSIVTDLVHNVDKKGRRTILVLTKVDLAERTHTNPDKIKKILDGELFPIKAMGYYAVVAGKGGRDENIQEIKDYEEQYFLNSPLCQRGILDPSQCTTRNLSSKVSECFWSMVKASVEQQADTYKATLFNLEAEWNNTFPHTRQLVRDELFLNGKNEILNEVVNLSRLSTKHWDALLTNMLWESIKDHVFENIYFPASSNPLHFNAKVDIHLKRWVESLELPKLAINIAKESIKHEFDRLLSTPKKNKGASKNLDHEMFDELKKAVVTEALARHDWKPQAINVLKVVQNEALAKQTTLTKENWDKAIAFLQNCLSEHVTNSNQQLAELTGPSFAQRWLKWRSLSPEQYTNTLIKNELKSFLHVQASRADDNSSHNVVVPALKTELSEEDLVAVKRNLQNQGIEVDDESIMRVWKPLHRFNFLEKEIQKAKECSKVYYLYENDLDSDMDCSHVILFWRLQRVLEFTANSLRRQLIENECKRIEREIIDVLEEYGEDEEKKAKLLSGKRVELAEELSRVRRIQEKLDEFISSLNQEA</sequence>
<evidence type="ECO:0000256" key="18">
    <source>
        <dbReference type="ARBA" id="ARBA00048040"/>
    </source>
</evidence>
<dbReference type="InterPro" id="IPR001401">
    <property type="entry name" value="Dynamin_GTPase"/>
</dbReference>
<evidence type="ECO:0000256" key="16">
    <source>
        <dbReference type="ARBA" id="ARBA00023157"/>
    </source>
</evidence>
<dbReference type="PROSITE" id="PS51718">
    <property type="entry name" value="G_DYNAMIN_2"/>
    <property type="match status" value="1"/>
</dbReference>
<dbReference type="InterPro" id="IPR030381">
    <property type="entry name" value="G_DYNAMIN_dom"/>
</dbReference>
<dbReference type="InterPro" id="IPR022812">
    <property type="entry name" value="Dynamin"/>
</dbReference>
<evidence type="ECO:0000256" key="8">
    <source>
        <dbReference type="ARBA" id="ARBA00022801"/>
    </source>
</evidence>
<evidence type="ECO:0000256" key="4">
    <source>
        <dbReference type="ARBA" id="ARBA00022692"/>
    </source>
</evidence>
<keyword evidence="12" id="KW-0446">Lipid-binding</keyword>